<dbReference type="RefSeq" id="WP_083371267.1">
    <property type="nucleotide sequence ID" value="NZ_LT629776.1"/>
</dbReference>
<keyword evidence="2" id="KW-0472">Membrane</keyword>
<evidence type="ECO:0000313" key="4">
    <source>
        <dbReference type="Proteomes" id="UP000185663"/>
    </source>
</evidence>
<feature type="compositionally biased region" description="Pro residues" evidence="1">
    <location>
        <begin position="11"/>
        <end position="20"/>
    </location>
</feature>
<feature type="transmembrane region" description="Helical" evidence="2">
    <location>
        <begin position="169"/>
        <end position="192"/>
    </location>
</feature>
<feature type="region of interest" description="Disordered" evidence="1">
    <location>
        <begin position="1"/>
        <end position="23"/>
    </location>
</feature>
<evidence type="ECO:0000256" key="2">
    <source>
        <dbReference type="SAM" id="Phobius"/>
    </source>
</evidence>
<organism evidence="3 4">
    <name type="scientific">Paraoerskovia marina</name>
    <dbReference type="NCBI Taxonomy" id="545619"/>
    <lineage>
        <taxon>Bacteria</taxon>
        <taxon>Bacillati</taxon>
        <taxon>Actinomycetota</taxon>
        <taxon>Actinomycetes</taxon>
        <taxon>Micrococcales</taxon>
        <taxon>Cellulomonadaceae</taxon>
        <taxon>Paraoerskovia</taxon>
    </lineage>
</organism>
<keyword evidence="2" id="KW-0812">Transmembrane</keyword>
<dbReference type="AlphaFoldDB" id="A0A1H1MG68"/>
<evidence type="ECO:0000313" key="3">
    <source>
        <dbReference type="EMBL" id="SDR85650.1"/>
    </source>
</evidence>
<dbReference type="Proteomes" id="UP000185663">
    <property type="component" value="Chromosome I"/>
</dbReference>
<dbReference type="Pfam" id="PF03929">
    <property type="entry name" value="PepSY_TM"/>
    <property type="match status" value="1"/>
</dbReference>
<keyword evidence="4" id="KW-1185">Reference proteome</keyword>
<reference evidence="3 4" key="1">
    <citation type="submission" date="2016-10" db="EMBL/GenBank/DDBJ databases">
        <authorList>
            <person name="de Groot N.N."/>
        </authorList>
    </citation>
    <scope>NUCLEOTIDE SEQUENCE [LARGE SCALE GENOMIC DNA]</scope>
    <source>
        <strain evidence="3 4">DSM 22126</strain>
    </source>
</reference>
<dbReference type="PANTHER" id="PTHR34219">
    <property type="entry name" value="IRON-REGULATED INNER MEMBRANE PROTEIN-RELATED"/>
    <property type="match status" value="1"/>
</dbReference>
<name>A0A1H1MG68_9CELL</name>
<evidence type="ECO:0000256" key="1">
    <source>
        <dbReference type="SAM" id="MobiDB-lite"/>
    </source>
</evidence>
<accession>A0A1H1MG68</accession>
<gene>
    <name evidence="3" type="ORF">SAMN04489860_0228</name>
</gene>
<dbReference type="EMBL" id="LT629776">
    <property type="protein sequence ID" value="SDR85650.1"/>
    <property type="molecule type" value="Genomic_DNA"/>
</dbReference>
<dbReference type="PANTHER" id="PTHR34219:SF1">
    <property type="entry name" value="PEPSY DOMAIN-CONTAINING PROTEIN"/>
    <property type="match status" value="1"/>
</dbReference>
<dbReference type="eggNOG" id="COG3182">
    <property type="taxonomic scope" value="Bacteria"/>
</dbReference>
<feature type="transmembrane region" description="Helical" evidence="2">
    <location>
        <begin position="425"/>
        <end position="444"/>
    </location>
</feature>
<dbReference type="STRING" id="545619.SAMN04489860_0228"/>
<keyword evidence="2" id="KW-1133">Transmembrane helix</keyword>
<feature type="transmembrane region" description="Helical" evidence="2">
    <location>
        <begin position="450"/>
        <end position="467"/>
    </location>
</feature>
<sequence>MGSTDVAAPPQASPPSPPRRPGAWQAVQPVLARLHFYAGILIGPFLVVAASTGLLYTLAPTIEQVLHADILTVEEVGTDRTSLADQVASLRDAGFTDPVISVAVAGDPELTTRVVTAPDDVPVGATRTVFVDPYTATVVGDSVTYDDWLPEREWIETFHSSLHLGTFGVYYSELAASWLWVVALGGLAMWVTRTVRRRRLRRLVVPESGRPGLRRTLSWHGSVGTLVVAGLLILSVTGLTWSTMAGAKLGELRMAVTPESPSLDRSLGADDGGSGGYVAHHHGGSGGAAGDPLLVEWNRAEGAAVDAGIDPPYVASPPFAPGQAWTVTQTTTTWPMANDAIAVDPATGFVDDRLDFEDKPLLAKITDWGIYFHLGMLFGPANVVFLAVTAAGLVALTLLGYRMWWQRRPPRVIGHRPGPLPQRGALRAVPWWATALLVAGALVAGWYVPLFGYPLAVFVVVDVLVGLTRRRRPVATPASGTPSSLG</sequence>
<dbReference type="InterPro" id="IPR005625">
    <property type="entry name" value="PepSY-ass_TM"/>
</dbReference>
<protein>
    <submittedName>
        <fullName evidence="3">Uncharacterized iron-regulated membrane protein</fullName>
    </submittedName>
</protein>
<dbReference type="OrthoDB" id="9791166at2"/>
<proteinExistence type="predicted"/>
<feature type="transmembrane region" description="Helical" evidence="2">
    <location>
        <begin position="383"/>
        <end position="404"/>
    </location>
</feature>
<feature type="transmembrane region" description="Helical" evidence="2">
    <location>
        <begin position="223"/>
        <end position="244"/>
    </location>
</feature>
<feature type="transmembrane region" description="Helical" evidence="2">
    <location>
        <begin position="34"/>
        <end position="56"/>
    </location>
</feature>